<feature type="transmembrane region" description="Helical" evidence="1">
    <location>
        <begin position="15"/>
        <end position="38"/>
    </location>
</feature>
<comment type="caution">
    <text evidence="2">The sequence shown here is derived from an EMBL/GenBank/DDBJ whole genome shotgun (WGS) entry which is preliminary data.</text>
</comment>
<dbReference type="EMBL" id="PDCK01000044">
    <property type="protein sequence ID" value="PRQ25326.1"/>
    <property type="molecule type" value="Genomic_DNA"/>
</dbReference>
<sequence>MPGTIHITDIPNSRISGILGTFSAFLSIFASCLVLWMAMGQVSFPSSDYNLVMEYCVHWLPNVLETIPSASNSMLLYRWEHTMACKHLSLES</sequence>
<evidence type="ECO:0000256" key="1">
    <source>
        <dbReference type="SAM" id="Phobius"/>
    </source>
</evidence>
<dbReference type="AlphaFoldDB" id="A0A2P6PTV3"/>
<accession>A0A2P6PTV3</accession>
<keyword evidence="1" id="KW-0472">Membrane</keyword>
<organism evidence="2 3">
    <name type="scientific">Rosa chinensis</name>
    <name type="common">China rose</name>
    <dbReference type="NCBI Taxonomy" id="74649"/>
    <lineage>
        <taxon>Eukaryota</taxon>
        <taxon>Viridiplantae</taxon>
        <taxon>Streptophyta</taxon>
        <taxon>Embryophyta</taxon>
        <taxon>Tracheophyta</taxon>
        <taxon>Spermatophyta</taxon>
        <taxon>Magnoliopsida</taxon>
        <taxon>eudicotyledons</taxon>
        <taxon>Gunneridae</taxon>
        <taxon>Pentapetalae</taxon>
        <taxon>rosids</taxon>
        <taxon>fabids</taxon>
        <taxon>Rosales</taxon>
        <taxon>Rosaceae</taxon>
        <taxon>Rosoideae</taxon>
        <taxon>Rosoideae incertae sedis</taxon>
        <taxon>Rosa</taxon>
    </lineage>
</organism>
<dbReference type="Proteomes" id="UP000238479">
    <property type="component" value="Chromosome 6"/>
</dbReference>
<keyword evidence="1" id="KW-0812">Transmembrane</keyword>
<dbReference type="Gramene" id="PRQ25326">
    <property type="protein sequence ID" value="PRQ25326"/>
    <property type="gene ID" value="RchiOBHm_Chr6g0282451"/>
</dbReference>
<name>A0A2P6PTV3_ROSCH</name>
<gene>
    <name evidence="2" type="ORF">RchiOBHm_Chr6g0282451</name>
</gene>
<evidence type="ECO:0000313" key="2">
    <source>
        <dbReference type="EMBL" id="PRQ25326.1"/>
    </source>
</evidence>
<protein>
    <submittedName>
        <fullName evidence="2">Uncharacterized protein</fullName>
    </submittedName>
</protein>
<keyword evidence="3" id="KW-1185">Reference proteome</keyword>
<evidence type="ECO:0000313" key="3">
    <source>
        <dbReference type="Proteomes" id="UP000238479"/>
    </source>
</evidence>
<proteinExistence type="predicted"/>
<reference evidence="2 3" key="1">
    <citation type="journal article" date="2018" name="Nat. Genet.">
        <title>The Rosa genome provides new insights in the design of modern roses.</title>
        <authorList>
            <person name="Bendahmane M."/>
        </authorList>
    </citation>
    <scope>NUCLEOTIDE SEQUENCE [LARGE SCALE GENOMIC DNA]</scope>
    <source>
        <strain evidence="3">cv. Old Blush</strain>
    </source>
</reference>
<keyword evidence="1" id="KW-1133">Transmembrane helix</keyword>